<dbReference type="GO" id="GO:0005737">
    <property type="term" value="C:cytoplasm"/>
    <property type="evidence" value="ECO:0007669"/>
    <property type="project" value="TreeGrafter"/>
</dbReference>
<evidence type="ECO:0000313" key="2">
    <source>
        <dbReference type="EMBL" id="PUU78891.1"/>
    </source>
</evidence>
<dbReference type="PROSITE" id="PS50404">
    <property type="entry name" value="GST_NTER"/>
    <property type="match status" value="1"/>
</dbReference>
<protein>
    <recommendedName>
        <fullName evidence="1">GST N-terminal domain-containing protein</fullName>
    </recommendedName>
</protein>
<dbReference type="PANTHER" id="PTHR43968">
    <property type="match status" value="1"/>
</dbReference>
<feature type="domain" description="GST N-terminal" evidence="1">
    <location>
        <begin position="7"/>
        <end position="86"/>
    </location>
</feature>
<dbReference type="CDD" id="cd00570">
    <property type="entry name" value="GST_N_family"/>
    <property type="match status" value="1"/>
</dbReference>
<dbReference type="Proteomes" id="UP000244722">
    <property type="component" value="Unassembled WGS sequence"/>
</dbReference>
<accession>A0A2T6ZTT0</accession>
<dbReference type="InterPro" id="IPR058268">
    <property type="entry name" value="DUF7962"/>
</dbReference>
<evidence type="ECO:0000259" key="1">
    <source>
        <dbReference type="PROSITE" id="PS50404"/>
    </source>
</evidence>
<keyword evidence="3" id="KW-1185">Reference proteome</keyword>
<dbReference type="EMBL" id="NESQ01000104">
    <property type="protein sequence ID" value="PUU78891.1"/>
    <property type="molecule type" value="Genomic_DNA"/>
</dbReference>
<dbReference type="CDD" id="cd00299">
    <property type="entry name" value="GST_C_family"/>
    <property type="match status" value="1"/>
</dbReference>
<evidence type="ECO:0000313" key="3">
    <source>
        <dbReference type="Proteomes" id="UP000244722"/>
    </source>
</evidence>
<dbReference type="Pfam" id="PF25907">
    <property type="entry name" value="DUF7962"/>
    <property type="match status" value="1"/>
</dbReference>
<comment type="caution">
    <text evidence="2">The sequence shown here is derived from an EMBL/GenBank/DDBJ whole genome shotgun (WGS) entry which is preliminary data.</text>
</comment>
<dbReference type="PANTHER" id="PTHR43968:SF6">
    <property type="entry name" value="GLUTATHIONE S-TRANSFERASE OMEGA"/>
    <property type="match status" value="1"/>
</dbReference>
<dbReference type="InterPro" id="IPR004045">
    <property type="entry name" value="Glutathione_S-Trfase_N"/>
</dbReference>
<dbReference type="AlphaFoldDB" id="A0A2T6ZTT0"/>
<dbReference type="SUPFAM" id="SSF52833">
    <property type="entry name" value="Thioredoxin-like"/>
    <property type="match status" value="1"/>
</dbReference>
<dbReference type="InterPro" id="IPR036282">
    <property type="entry name" value="Glutathione-S-Trfase_C_sf"/>
</dbReference>
<organism evidence="2 3">
    <name type="scientific">Tuber borchii</name>
    <name type="common">White truffle</name>
    <dbReference type="NCBI Taxonomy" id="42251"/>
    <lineage>
        <taxon>Eukaryota</taxon>
        <taxon>Fungi</taxon>
        <taxon>Dikarya</taxon>
        <taxon>Ascomycota</taxon>
        <taxon>Pezizomycotina</taxon>
        <taxon>Pezizomycetes</taxon>
        <taxon>Pezizales</taxon>
        <taxon>Tuberaceae</taxon>
        <taxon>Tuber</taxon>
    </lineage>
</organism>
<gene>
    <name evidence="2" type="ORF">B9Z19DRAFT_981048</name>
</gene>
<name>A0A2T6ZTT0_TUBBO</name>
<reference evidence="2 3" key="1">
    <citation type="submission" date="2017-04" db="EMBL/GenBank/DDBJ databases">
        <title>Draft genome sequence of Tuber borchii Vittad., a whitish edible truffle.</title>
        <authorList>
            <consortium name="DOE Joint Genome Institute"/>
            <person name="Murat C."/>
            <person name="Kuo A."/>
            <person name="Barry K.W."/>
            <person name="Clum A."/>
            <person name="Dockter R.B."/>
            <person name="Fauchery L."/>
            <person name="Iotti M."/>
            <person name="Kohler A."/>
            <person name="Labutti K."/>
            <person name="Lindquist E.A."/>
            <person name="Lipzen A."/>
            <person name="Ohm R.A."/>
            <person name="Wang M."/>
            <person name="Grigoriev I.V."/>
            <person name="Zambonelli A."/>
            <person name="Martin F.M."/>
        </authorList>
    </citation>
    <scope>NUCLEOTIDE SEQUENCE [LARGE SCALE GENOMIC DNA]</scope>
    <source>
        <strain evidence="2 3">Tbo3840</strain>
    </source>
</reference>
<dbReference type="SUPFAM" id="SSF47616">
    <property type="entry name" value="GST C-terminal domain-like"/>
    <property type="match status" value="1"/>
</dbReference>
<proteinExistence type="predicted"/>
<dbReference type="STRING" id="42251.A0A2T6ZTT0"/>
<dbReference type="OrthoDB" id="202840at2759"/>
<dbReference type="InterPro" id="IPR050983">
    <property type="entry name" value="GST_Omega/HSP26"/>
</dbReference>
<dbReference type="Gene3D" id="3.40.30.110">
    <property type="match status" value="2"/>
</dbReference>
<sequence>MSTEPVPTIILFHYSFSPYAHKITWYLQLRGIPYKQCIQPPIMPRPDLAMLGIKYRRIPLLSIGNEVFCDTSLIVRVLEEKFPKGRLGESGGAWEEWEIWSDQMFPHATALIPSNLPLMKDEKFVKDREDFSGRSYKKEDVDAGRERALEKIRGFYSHTEKVLSDNRNWILGDKMTLADIEAIWPLEWLITLPGALDSTVTVDTYPKTFSWIKRFTTLLPAPRSVKIPTIKGAEAKDIILDHGQASASSTSDIGVPDDDPSGAAFGEEVEVTPVDTGKSHPQRGRVKALGMDRISIEVASTEAYAGGGLLRVVFPRKGFEIKGVSVKGDAKL</sequence>
<dbReference type="InterPro" id="IPR036249">
    <property type="entry name" value="Thioredoxin-like_sf"/>
</dbReference>
<dbReference type="Pfam" id="PF13417">
    <property type="entry name" value="GST_N_3"/>
    <property type="match status" value="1"/>
</dbReference>